<evidence type="ECO:0000256" key="2">
    <source>
        <dbReference type="ARBA" id="ARBA00022723"/>
    </source>
</evidence>
<evidence type="ECO:0000256" key="3">
    <source>
        <dbReference type="ARBA" id="ARBA00022833"/>
    </source>
</evidence>
<keyword evidence="2" id="KW-0479">Metal-binding</keyword>
<keyword evidence="6" id="KW-1185">Reference proteome</keyword>
<name>M7PBA5_PNEMU</name>
<dbReference type="Proteomes" id="UP000011958">
    <property type="component" value="Unassembled WGS sequence"/>
</dbReference>
<dbReference type="Pfam" id="PF05907">
    <property type="entry name" value="CXXC_Zn-b_euk"/>
    <property type="match status" value="1"/>
</dbReference>
<dbReference type="HOGENOM" id="CLU_114688_0_0_1"/>
<dbReference type="SUPFAM" id="SSF141678">
    <property type="entry name" value="MAL13P1.257-like"/>
    <property type="match status" value="1"/>
</dbReference>
<keyword evidence="4" id="KW-0732">Signal</keyword>
<feature type="signal peptide" evidence="4">
    <location>
        <begin position="1"/>
        <end position="17"/>
    </location>
</feature>
<comment type="similarity">
    <text evidence="1">Belongs to the UPF0587 family.</text>
</comment>
<dbReference type="OMA" id="TAHFVWR"/>
<dbReference type="RefSeq" id="XP_007872666.1">
    <property type="nucleotide sequence ID" value="XM_007874475.1"/>
</dbReference>
<dbReference type="STRING" id="1069680.M7PBA5"/>
<dbReference type="PANTHER" id="PTHR12857">
    <property type="entry name" value="CXXC MOTIF CONTAINING ZINC BINDING PROTEIN"/>
    <property type="match status" value="1"/>
</dbReference>
<dbReference type="eggNOG" id="KOG1296">
    <property type="taxonomic scope" value="Eukaryota"/>
</dbReference>
<evidence type="ECO:0000313" key="6">
    <source>
        <dbReference type="Proteomes" id="UP000011958"/>
    </source>
</evidence>
<organism evidence="5 6">
    <name type="scientific">Pneumocystis murina (strain B123)</name>
    <name type="common">Mouse pneumocystis pneumonia agent</name>
    <name type="synonym">Pneumocystis carinii f. sp. muris</name>
    <dbReference type="NCBI Taxonomy" id="1069680"/>
    <lineage>
        <taxon>Eukaryota</taxon>
        <taxon>Fungi</taxon>
        <taxon>Dikarya</taxon>
        <taxon>Ascomycota</taxon>
        <taxon>Taphrinomycotina</taxon>
        <taxon>Pneumocystomycetes</taxon>
        <taxon>Pneumocystaceae</taxon>
        <taxon>Pneumocystis</taxon>
    </lineage>
</organism>
<evidence type="ECO:0000256" key="1">
    <source>
        <dbReference type="ARBA" id="ARBA00007818"/>
    </source>
</evidence>
<dbReference type="PANTHER" id="PTHR12857:SF0">
    <property type="entry name" value="CXXC MOTIF CONTAINING ZINC BINDING PROTEIN"/>
    <property type="match status" value="1"/>
</dbReference>
<dbReference type="GO" id="GO:0008270">
    <property type="term" value="F:zinc ion binding"/>
    <property type="evidence" value="ECO:0007669"/>
    <property type="project" value="TreeGrafter"/>
</dbReference>
<proteinExistence type="inferred from homology"/>
<evidence type="ECO:0008006" key="7">
    <source>
        <dbReference type="Google" id="ProtNLM"/>
    </source>
</evidence>
<dbReference type="GeneID" id="19894462"/>
<dbReference type="VEuPathDB" id="FungiDB:PNEG_00764"/>
<accession>M7PBA5</accession>
<keyword evidence="3" id="KW-0862">Zinc</keyword>
<evidence type="ECO:0000256" key="4">
    <source>
        <dbReference type="SAM" id="SignalP"/>
    </source>
</evidence>
<dbReference type="InterPro" id="IPR008584">
    <property type="entry name" value="CXXC_Zn-binding_euk"/>
</dbReference>
<feature type="chain" id="PRO_5004083040" description="DUF866-domain-containing protein" evidence="4">
    <location>
        <begin position="18"/>
        <end position="160"/>
    </location>
</feature>
<gene>
    <name evidence="5" type="ORF">PNEG_00764</name>
</gene>
<comment type="caution">
    <text evidence="5">The sequence shown here is derived from an EMBL/GenBank/DDBJ whole genome shotgun (WGS) entry which is preliminary data.</text>
</comment>
<dbReference type="AlphaFoldDB" id="M7PBA5"/>
<protein>
    <recommendedName>
        <fullName evidence="7">DUF866-domain-containing protein</fullName>
    </recommendedName>
</protein>
<dbReference type="OrthoDB" id="10248838at2759"/>
<dbReference type="EMBL" id="AFWA02000002">
    <property type="protein sequence ID" value="EMR11170.1"/>
    <property type="molecule type" value="Genomic_DNA"/>
</dbReference>
<sequence>MVALGLFLSAILENITSLEPFDPQNHYYTFKVQCTSCREIHPNLVKISPRETVNIPNSRGKASLVWKCRYCQKENSANIEEKVSQYTFEISPQESHILSFECRGCEFIEFFPDGEWCCKGIKSGTLFRGINLIEGEWYDYDENSLNEVSITNIKWEIKRR</sequence>
<reference evidence="6" key="1">
    <citation type="journal article" date="2016" name="Nat. Commun.">
        <title>Genome analysis of three Pneumocystis species reveals adaptation mechanisms to life exclusively in mammalian hosts.</title>
        <authorList>
            <person name="Ma L."/>
            <person name="Chen Z."/>
            <person name="Huang D.W."/>
            <person name="Kutty G."/>
            <person name="Ishihara M."/>
            <person name="Wang H."/>
            <person name="Abouelleil A."/>
            <person name="Bishop L."/>
            <person name="Davey E."/>
            <person name="Deng R."/>
            <person name="Deng X."/>
            <person name="Fan L."/>
            <person name="Fantoni G."/>
            <person name="Fitzgerald M."/>
            <person name="Gogineni E."/>
            <person name="Goldberg J.M."/>
            <person name="Handley G."/>
            <person name="Hu X."/>
            <person name="Huber C."/>
            <person name="Jiao X."/>
            <person name="Jones K."/>
            <person name="Levin J.Z."/>
            <person name="Liu Y."/>
            <person name="Macdonald P."/>
            <person name="Melnikov A."/>
            <person name="Raley C."/>
            <person name="Sassi M."/>
            <person name="Sherman B.T."/>
            <person name="Song X."/>
            <person name="Sykes S."/>
            <person name="Tran B."/>
            <person name="Walsh L."/>
            <person name="Xia Y."/>
            <person name="Yang J."/>
            <person name="Young S."/>
            <person name="Zeng Q."/>
            <person name="Zheng X."/>
            <person name="Stephens R."/>
            <person name="Nusbaum C."/>
            <person name="Birren B.W."/>
            <person name="Azadi P."/>
            <person name="Lempicki R.A."/>
            <person name="Cuomo C.A."/>
            <person name="Kovacs J.A."/>
        </authorList>
    </citation>
    <scope>NUCLEOTIDE SEQUENCE [LARGE SCALE GENOMIC DNA]</scope>
    <source>
        <strain evidence="6">B123</strain>
    </source>
</reference>
<evidence type="ECO:0000313" key="5">
    <source>
        <dbReference type="EMBL" id="EMR11170.1"/>
    </source>
</evidence>